<organism evidence="1">
    <name type="scientific">Siphoviridae sp. gcode 4</name>
    <dbReference type="NCBI Taxonomy" id="2838368"/>
    <lineage>
        <taxon>Viruses</taxon>
        <taxon>Duplodnaviria</taxon>
        <taxon>Heunggongvirae</taxon>
        <taxon>Uroviricota</taxon>
        <taxon>Caudoviricetes</taxon>
    </lineage>
</organism>
<name>A0A8S5RTD2_9CAUD</name>
<evidence type="ECO:0000313" key="1">
    <source>
        <dbReference type="EMBL" id="DAE92726.1"/>
    </source>
</evidence>
<accession>A0A8S5RTD2</accession>
<dbReference type="EMBL" id="BK059154">
    <property type="protein sequence ID" value="DAE92726.1"/>
    <property type="molecule type" value="Genomic_DNA"/>
</dbReference>
<sequence length="75" mass="8858">MKIYELIYYWDDCAYGCDISNTILVKSQEEVEKLKADFCADQSQNAKLEIDTPENMISYQYKEDRSVLLIKEHNI</sequence>
<reference evidence="1" key="1">
    <citation type="journal article" date="2021" name="Proc. Natl. Acad. Sci. U.S.A.">
        <title>A Catalog of Tens of Thousands of Viruses from Human Metagenomes Reveals Hidden Associations with Chronic Diseases.</title>
        <authorList>
            <person name="Tisza M.J."/>
            <person name="Buck C.B."/>
        </authorList>
    </citation>
    <scope>NUCLEOTIDE SEQUENCE</scope>
    <source>
        <strain evidence="1">Ctw1L9</strain>
    </source>
</reference>
<protein>
    <submittedName>
        <fullName evidence="1">Uncharacterized protein</fullName>
    </submittedName>
</protein>
<proteinExistence type="predicted"/>